<dbReference type="InterPro" id="IPR027417">
    <property type="entry name" value="P-loop_NTPase"/>
</dbReference>
<evidence type="ECO:0000256" key="1">
    <source>
        <dbReference type="ARBA" id="ARBA00022722"/>
    </source>
</evidence>
<evidence type="ECO:0000256" key="8">
    <source>
        <dbReference type="ARBA" id="ARBA00023125"/>
    </source>
</evidence>
<dbReference type="GO" id="GO:0006310">
    <property type="term" value="P:DNA recombination"/>
    <property type="evidence" value="ECO:0007669"/>
    <property type="project" value="TreeGrafter"/>
</dbReference>
<comment type="caution">
    <text evidence="10">The sequence shown here is derived from an EMBL/GenBank/DDBJ whole genome shotgun (WGS) entry which is preliminary data.</text>
</comment>
<keyword evidence="3" id="KW-0227">DNA damage</keyword>
<keyword evidence="6" id="KW-0269">Exonuclease</keyword>
<dbReference type="PANTHER" id="PTHR30591:SF1">
    <property type="entry name" value="RECBCD ENZYME SUBUNIT RECC"/>
    <property type="match status" value="1"/>
</dbReference>
<evidence type="ECO:0000313" key="11">
    <source>
        <dbReference type="Proteomes" id="UP000218775"/>
    </source>
</evidence>
<evidence type="ECO:0000256" key="5">
    <source>
        <dbReference type="ARBA" id="ARBA00022806"/>
    </source>
</evidence>
<protein>
    <submittedName>
        <fullName evidence="10">Uncharacterized protein</fullName>
    </submittedName>
</protein>
<sequence length="1015" mass="115647">MAPSSQRVVLSSQFDTLVLKLANQLQSSHHLFAKHVICLPDLKWKKRVIDGVLSIQKVPVISGTSFKELSKVLFSIVGEALHRPVRMPPKDLLALHILSKLEAGFEGFDPLKDHAQNHTYFKALAYKLADAFISFGKYGAEHIKPFLEKDAPESRLFKILFQTWDYPYKYLNDLSGLKTSPFHLHLFNFSFIPPVYRSIIEQLPSTVEVTYYNFSYCNAFWTDILSDDQVLNVQEKAFDQGALLAPIKELQRYMLDRNPLLANFGKLHLATRKVIEQSLSIEIDEAQLSLEKTTLHQVQESILANSQIDTDFIAKDHSLTCSKCVSKRDEVVHARGLIEQVLQRNPYLKLQDISLYAPDMSLYAPFIGEVFNQGSPISHAFFDEKLVSTSAFFACVSKLFSLFRNPITHTTLFDFFSMPFILKAFKWSLEEVTDFSKLFEEANFVAEIEQCTASPDLQTFKAATQRLVLSALFLPSKKPLFPMPFIGKCILEKVASFAHIVMLFSKQAVQFFQKKHTITSFQKDFFDLLSLFVDWEEIGSEGSQLKKRVDLLGQLEEEFGDKCFAVEVFADYVLQSFAAEKSSSLEAGLNVVVCRDLNISTLYPGKVSFALGLNQDDFPRIKSSDNFQTMQAGDLAPSPTEEDRAVFLSLLMQTSQNLHLSYSSYCEKEGVELFPSPLLTALSEAGGQALLIEEITFETNSLRMHPVGNFLHQWQTRSCSIKAIKQGQLELKLDTLKQFSSHPVRHFFRFMGVFLPFKQRDKEERSTFKVRKQHKDQNSESQWQETFAQAHSHGYLPGGSYLKMVQSAFKEERNLFLQGLKALGTSPSEVFCYKFDAAATKFAMEEEHTLHGPLLKFRLGEEGPYMACEGSFSHVCAKGLVLNSALTLENIVKHAGEICTFLMLDVNPHFEKKVWFLDGEKVSFIEKEKESLIPFFLYFLEQRDKWFPLLPRFAPFFAKRDLYGLKKAFEKELSGRLDPYLNHGLIEVGDICLESVMEKGHAIITEIFNPVYKDG</sequence>
<keyword evidence="1" id="KW-0540">Nuclease</keyword>
<keyword evidence="8" id="KW-0238">DNA-binding</keyword>
<dbReference type="Pfam" id="PF04257">
    <property type="entry name" value="Exonuc_V_gamma"/>
    <property type="match status" value="1"/>
</dbReference>
<dbReference type="GO" id="GO:0003677">
    <property type="term" value="F:DNA binding"/>
    <property type="evidence" value="ECO:0007669"/>
    <property type="project" value="UniProtKB-KW"/>
</dbReference>
<evidence type="ECO:0000313" key="10">
    <source>
        <dbReference type="EMBL" id="PCI76946.1"/>
    </source>
</evidence>
<dbReference type="GO" id="GO:0004527">
    <property type="term" value="F:exonuclease activity"/>
    <property type="evidence" value="ECO:0007669"/>
    <property type="project" value="UniProtKB-KW"/>
</dbReference>
<evidence type="ECO:0000256" key="2">
    <source>
        <dbReference type="ARBA" id="ARBA00022741"/>
    </source>
</evidence>
<accession>A0A2A4X362</accession>
<dbReference type="GO" id="GO:0006281">
    <property type="term" value="P:DNA repair"/>
    <property type="evidence" value="ECO:0007669"/>
    <property type="project" value="UniProtKB-KW"/>
</dbReference>
<evidence type="ECO:0000256" key="4">
    <source>
        <dbReference type="ARBA" id="ARBA00022801"/>
    </source>
</evidence>
<evidence type="ECO:0000256" key="3">
    <source>
        <dbReference type="ARBA" id="ARBA00022763"/>
    </source>
</evidence>
<dbReference type="Gene3D" id="3.40.50.10930">
    <property type="match status" value="1"/>
</dbReference>
<keyword evidence="4" id="KW-0378">Hydrolase</keyword>
<keyword evidence="2" id="KW-0547">Nucleotide-binding</keyword>
<dbReference type="GO" id="GO:0004386">
    <property type="term" value="F:helicase activity"/>
    <property type="evidence" value="ECO:0007669"/>
    <property type="project" value="UniProtKB-KW"/>
</dbReference>
<dbReference type="GO" id="GO:0005524">
    <property type="term" value="F:ATP binding"/>
    <property type="evidence" value="ECO:0007669"/>
    <property type="project" value="UniProtKB-KW"/>
</dbReference>
<dbReference type="Proteomes" id="UP000218775">
    <property type="component" value="Unassembled WGS sequence"/>
</dbReference>
<name>A0A2A4X362_UNCAE</name>
<proteinExistence type="predicted"/>
<dbReference type="Gene3D" id="3.40.50.300">
    <property type="entry name" value="P-loop containing nucleotide triphosphate hydrolases"/>
    <property type="match status" value="2"/>
</dbReference>
<keyword evidence="5" id="KW-0347">Helicase</keyword>
<evidence type="ECO:0000256" key="7">
    <source>
        <dbReference type="ARBA" id="ARBA00022840"/>
    </source>
</evidence>
<dbReference type="AlphaFoldDB" id="A0A2A4X362"/>
<dbReference type="EMBL" id="NVUK01000022">
    <property type="protein sequence ID" value="PCI76946.1"/>
    <property type="molecule type" value="Genomic_DNA"/>
</dbReference>
<reference evidence="11" key="1">
    <citation type="submission" date="2017-08" db="EMBL/GenBank/DDBJ databases">
        <title>A dynamic microbial community with high functional redundancy inhabits the cold, oxic subseafloor aquifer.</title>
        <authorList>
            <person name="Tully B.J."/>
            <person name="Wheat C.G."/>
            <person name="Glazer B.T."/>
            <person name="Huber J.A."/>
        </authorList>
    </citation>
    <scope>NUCLEOTIDE SEQUENCE [LARGE SCALE GENOMIC DNA]</scope>
</reference>
<gene>
    <name evidence="10" type="ORF">COB21_03715</name>
</gene>
<evidence type="ECO:0000256" key="9">
    <source>
        <dbReference type="ARBA" id="ARBA00023204"/>
    </source>
</evidence>
<dbReference type="SUPFAM" id="SSF52540">
    <property type="entry name" value="P-loop containing nucleoside triphosphate hydrolases"/>
    <property type="match status" value="2"/>
</dbReference>
<evidence type="ECO:0000256" key="6">
    <source>
        <dbReference type="ARBA" id="ARBA00022839"/>
    </source>
</evidence>
<organism evidence="10 11">
    <name type="scientific">Aerophobetes bacterium</name>
    <dbReference type="NCBI Taxonomy" id="2030807"/>
    <lineage>
        <taxon>Bacteria</taxon>
        <taxon>Candidatus Aerophobota</taxon>
    </lineage>
</organism>
<dbReference type="PANTHER" id="PTHR30591">
    <property type="entry name" value="RECBCD ENZYME SUBUNIT RECC"/>
    <property type="match status" value="1"/>
</dbReference>
<keyword evidence="9" id="KW-0234">DNA repair</keyword>
<keyword evidence="7" id="KW-0067">ATP-binding</keyword>